<feature type="repeat" description="ANK" evidence="8">
    <location>
        <begin position="76"/>
        <end position="108"/>
    </location>
</feature>
<dbReference type="PRINTS" id="PR00109">
    <property type="entry name" value="TYRKINASE"/>
</dbReference>
<dbReference type="InterPro" id="IPR020635">
    <property type="entry name" value="Tyr_kinase_cat_dom"/>
</dbReference>
<dbReference type="EMBL" id="BLXT01007768">
    <property type="protein sequence ID" value="GFO42235.1"/>
    <property type="molecule type" value="Genomic_DNA"/>
</dbReference>
<organism evidence="15 16">
    <name type="scientific">Plakobranchus ocellatus</name>
    <dbReference type="NCBI Taxonomy" id="259542"/>
    <lineage>
        <taxon>Eukaryota</taxon>
        <taxon>Metazoa</taxon>
        <taxon>Spiralia</taxon>
        <taxon>Lophotrochozoa</taxon>
        <taxon>Mollusca</taxon>
        <taxon>Gastropoda</taxon>
        <taxon>Heterobranchia</taxon>
        <taxon>Euthyneura</taxon>
        <taxon>Panpulmonata</taxon>
        <taxon>Sacoglossa</taxon>
        <taxon>Placobranchoidea</taxon>
        <taxon>Plakobranchidae</taxon>
        <taxon>Plakobranchus</taxon>
    </lineage>
</organism>
<gene>
    <name evidence="15" type="ORF">PoB_006874000</name>
</gene>
<accession>A0AAV4DDR5</accession>
<keyword evidence="8" id="KW-0040">ANK repeat</keyword>
<evidence type="ECO:0000256" key="11">
    <source>
        <dbReference type="RuleBase" id="RU362096"/>
    </source>
</evidence>
<dbReference type="Pfam" id="PF00023">
    <property type="entry name" value="Ank"/>
    <property type="match status" value="1"/>
</dbReference>
<dbReference type="GO" id="GO:0071944">
    <property type="term" value="C:cell periphery"/>
    <property type="evidence" value="ECO:0007669"/>
    <property type="project" value="UniProtKB-ARBA"/>
</dbReference>
<dbReference type="PROSITE" id="PS50011">
    <property type="entry name" value="PROTEIN_KINASE_DOM"/>
    <property type="match status" value="1"/>
</dbReference>
<dbReference type="InterPro" id="IPR000980">
    <property type="entry name" value="SH2"/>
</dbReference>
<keyword evidence="3 10" id="KW-0547">Nucleotide-binding</keyword>
<evidence type="ECO:0000313" key="16">
    <source>
        <dbReference type="Proteomes" id="UP000735302"/>
    </source>
</evidence>
<keyword evidence="4 11" id="KW-0418">Kinase</keyword>
<feature type="region of interest" description="Disordered" evidence="12">
    <location>
        <begin position="307"/>
        <end position="392"/>
    </location>
</feature>
<dbReference type="PROSITE" id="PS50088">
    <property type="entry name" value="ANK_REPEAT"/>
    <property type="match status" value="1"/>
</dbReference>
<keyword evidence="9" id="KW-0727">SH2 domain</keyword>
<keyword evidence="6 11" id="KW-0829">Tyrosine-protein kinase</keyword>
<dbReference type="SUPFAM" id="SSF55550">
    <property type="entry name" value="SH2 domain"/>
    <property type="match status" value="1"/>
</dbReference>
<evidence type="ECO:0000256" key="4">
    <source>
        <dbReference type="ARBA" id="ARBA00022777"/>
    </source>
</evidence>
<dbReference type="EC" id="2.7.10.2" evidence="11"/>
<evidence type="ECO:0000259" key="13">
    <source>
        <dbReference type="PROSITE" id="PS50001"/>
    </source>
</evidence>
<evidence type="ECO:0000256" key="9">
    <source>
        <dbReference type="PROSITE-ProRule" id="PRU00191"/>
    </source>
</evidence>
<evidence type="ECO:0000256" key="10">
    <source>
        <dbReference type="PROSITE-ProRule" id="PRU10141"/>
    </source>
</evidence>
<evidence type="ECO:0000313" key="15">
    <source>
        <dbReference type="EMBL" id="GFO42235.1"/>
    </source>
</evidence>
<evidence type="ECO:0000256" key="2">
    <source>
        <dbReference type="ARBA" id="ARBA00022679"/>
    </source>
</evidence>
<feature type="compositionally biased region" description="Low complexity" evidence="12">
    <location>
        <begin position="333"/>
        <end position="347"/>
    </location>
</feature>
<feature type="compositionally biased region" description="Polar residues" evidence="12">
    <location>
        <begin position="370"/>
        <end position="380"/>
    </location>
</feature>
<dbReference type="Pfam" id="PF00017">
    <property type="entry name" value="SH2"/>
    <property type="match status" value="1"/>
</dbReference>
<dbReference type="SUPFAM" id="SSF56112">
    <property type="entry name" value="Protein kinase-like (PK-like)"/>
    <property type="match status" value="1"/>
</dbReference>
<dbReference type="Proteomes" id="UP000735302">
    <property type="component" value="Unassembled WGS sequence"/>
</dbReference>
<feature type="binding site" evidence="10">
    <location>
        <position position="439"/>
    </location>
    <ligand>
        <name>ATP</name>
        <dbReference type="ChEBI" id="CHEBI:30616"/>
    </ligand>
</feature>
<evidence type="ECO:0000256" key="5">
    <source>
        <dbReference type="ARBA" id="ARBA00022840"/>
    </source>
</evidence>
<dbReference type="Gene3D" id="1.10.510.10">
    <property type="entry name" value="Transferase(Phosphotransferase) domain 1"/>
    <property type="match status" value="1"/>
</dbReference>
<dbReference type="InterPro" id="IPR002110">
    <property type="entry name" value="Ankyrin_rpt"/>
</dbReference>
<dbReference type="Gene3D" id="3.30.200.20">
    <property type="entry name" value="Phosphorylase Kinase, domain 1"/>
    <property type="match status" value="1"/>
</dbReference>
<protein>
    <recommendedName>
        <fullName evidence="11">Tyrosine-protein kinase</fullName>
        <ecNumber evidence="11">2.7.10.2</ecNumber>
    </recommendedName>
</protein>
<sequence>MPSPGLDKLIEHYIEAANHLPTRLTNLCKGTLPPSKVRKEGPTNLLHVAVQKGRADVANRILRHHLCPDIDAKNEKGCTALHMAASSDLSETVSLLLSKGAEVNIKDCDAATPLFQACMNNSVKSAKMLVSHCLSTVYEKSPVSGWVPLHAAAMCGYTQCAKVLLDVQAALFPRGWQKETPLDLAEKYRRNQCQEFLENYKEKVVLKCPESEWLHPELDRLGAENLFSQSSKAKGLFLVRKSKTAENQLVLSVFDGTSLFHYAIQNMDYRGQTMYFMDDGPLHRSLFLLIQHYHTFQDGLTTPLVAPVSLANPDSNPDPDPPGQDYSSCRSLPASPTSATSPSNFRPRLPPRPPDLETPTPTVESPKAPFSSTPTPQEQPQGHPKAKKEKEGQLVEIARKDLKLGEELGKGEYGSVIRGTLTYRRKLLAWPQKFEVAIKTFHSVGNRDDFLQEAQVMQQLKNDYIVELLGVCYDKCLMLVEEFLPMGSMLDFLEEHPDKVRVKRELYLWAAQIAKGMVYLESKRLVHRDLAARNILLASLQKVKISDFGLSRAMGTDKEYYKASKGGRWPIKWYAPESVCYGHFSSASDVWSYGVTLWEMFSYGAAPFEQMTGVEVIKFIEDGNRLEQPAKCSDMVYNTMLRCWSWEPTDRPTFSWLDKHFDTEDEYISSRELLQIVAQS</sequence>
<dbReference type="InterPro" id="IPR008266">
    <property type="entry name" value="Tyr_kinase_AS"/>
</dbReference>
<dbReference type="Gene3D" id="3.30.505.10">
    <property type="entry name" value="SH2 domain"/>
    <property type="match status" value="1"/>
</dbReference>
<reference evidence="15 16" key="1">
    <citation type="journal article" date="2021" name="Elife">
        <title>Chloroplast acquisition without the gene transfer in kleptoplastic sea slugs, Plakobranchus ocellatus.</title>
        <authorList>
            <person name="Maeda T."/>
            <person name="Takahashi S."/>
            <person name="Yoshida T."/>
            <person name="Shimamura S."/>
            <person name="Takaki Y."/>
            <person name="Nagai Y."/>
            <person name="Toyoda A."/>
            <person name="Suzuki Y."/>
            <person name="Arimoto A."/>
            <person name="Ishii H."/>
            <person name="Satoh N."/>
            <person name="Nishiyama T."/>
            <person name="Hasebe M."/>
            <person name="Maruyama T."/>
            <person name="Minagawa J."/>
            <person name="Obokata J."/>
            <person name="Shigenobu S."/>
        </authorList>
    </citation>
    <scope>NUCLEOTIDE SEQUENCE [LARGE SCALE GENOMIC DNA]</scope>
</reference>
<dbReference type="PROSITE" id="PS00107">
    <property type="entry name" value="PROTEIN_KINASE_ATP"/>
    <property type="match status" value="1"/>
</dbReference>
<dbReference type="SMART" id="SM00248">
    <property type="entry name" value="ANK"/>
    <property type="match status" value="4"/>
</dbReference>
<dbReference type="InterPro" id="IPR036860">
    <property type="entry name" value="SH2_dom_sf"/>
</dbReference>
<comment type="caution">
    <text evidence="15">The sequence shown here is derived from an EMBL/GenBank/DDBJ whole genome shotgun (WGS) entry which is preliminary data.</text>
</comment>
<evidence type="ECO:0000256" key="6">
    <source>
        <dbReference type="ARBA" id="ARBA00023137"/>
    </source>
</evidence>
<dbReference type="InterPro" id="IPR001245">
    <property type="entry name" value="Ser-Thr/Tyr_kinase_cat_dom"/>
</dbReference>
<feature type="domain" description="Protein kinase" evidence="14">
    <location>
        <begin position="402"/>
        <end position="668"/>
    </location>
</feature>
<dbReference type="GO" id="GO:0005524">
    <property type="term" value="F:ATP binding"/>
    <property type="evidence" value="ECO:0007669"/>
    <property type="project" value="UniProtKB-UniRule"/>
</dbReference>
<dbReference type="InterPro" id="IPR017441">
    <property type="entry name" value="Protein_kinase_ATP_BS"/>
</dbReference>
<dbReference type="FunFam" id="1.10.510.10:FF:000027">
    <property type="entry name" value="Receptor protein-tyrosine kinase"/>
    <property type="match status" value="1"/>
</dbReference>
<dbReference type="SMART" id="SM00219">
    <property type="entry name" value="TyrKc"/>
    <property type="match status" value="1"/>
</dbReference>
<keyword evidence="5 10" id="KW-0067">ATP-binding</keyword>
<dbReference type="PROSITE" id="PS50297">
    <property type="entry name" value="ANK_REP_REGION"/>
    <property type="match status" value="1"/>
</dbReference>
<name>A0AAV4DDR5_9GAST</name>
<dbReference type="AlphaFoldDB" id="A0AAV4DDR5"/>
<evidence type="ECO:0000256" key="1">
    <source>
        <dbReference type="ARBA" id="ARBA00022553"/>
    </source>
</evidence>
<dbReference type="SUPFAM" id="SSF48403">
    <property type="entry name" value="Ankyrin repeat"/>
    <property type="match status" value="1"/>
</dbReference>
<dbReference type="Gene3D" id="1.25.40.20">
    <property type="entry name" value="Ankyrin repeat-containing domain"/>
    <property type="match status" value="1"/>
</dbReference>
<keyword evidence="16" id="KW-1185">Reference proteome</keyword>
<feature type="domain" description="SH2" evidence="13">
    <location>
        <begin position="213"/>
        <end position="308"/>
    </location>
</feature>
<dbReference type="GO" id="GO:0007165">
    <property type="term" value="P:signal transduction"/>
    <property type="evidence" value="ECO:0007669"/>
    <property type="project" value="UniProtKB-ARBA"/>
</dbReference>
<dbReference type="PANTHER" id="PTHR24418">
    <property type="entry name" value="TYROSINE-PROTEIN KINASE"/>
    <property type="match status" value="1"/>
</dbReference>
<dbReference type="Pfam" id="PF07714">
    <property type="entry name" value="PK_Tyr_Ser-Thr"/>
    <property type="match status" value="1"/>
</dbReference>
<proteinExistence type="inferred from homology"/>
<keyword evidence="2 11" id="KW-0808">Transferase</keyword>
<evidence type="ECO:0000259" key="14">
    <source>
        <dbReference type="PROSITE" id="PS50011"/>
    </source>
</evidence>
<dbReference type="GO" id="GO:0004715">
    <property type="term" value="F:non-membrane spanning protein tyrosine kinase activity"/>
    <property type="evidence" value="ECO:0007669"/>
    <property type="project" value="UniProtKB-EC"/>
</dbReference>
<dbReference type="SMART" id="SM00252">
    <property type="entry name" value="SH2"/>
    <property type="match status" value="1"/>
</dbReference>
<dbReference type="Pfam" id="PF12796">
    <property type="entry name" value="Ank_2"/>
    <property type="match status" value="1"/>
</dbReference>
<dbReference type="PROSITE" id="PS00109">
    <property type="entry name" value="PROTEIN_KINASE_TYR"/>
    <property type="match status" value="1"/>
</dbReference>
<comment type="similarity">
    <text evidence="11">Belongs to the protein kinase superfamily. Tyr protein kinase family.</text>
</comment>
<evidence type="ECO:0000256" key="12">
    <source>
        <dbReference type="SAM" id="MobiDB-lite"/>
    </source>
</evidence>
<dbReference type="PROSITE" id="PS50001">
    <property type="entry name" value="SH2"/>
    <property type="match status" value="1"/>
</dbReference>
<evidence type="ECO:0000256" key="7">
    <source>
        <dbReference type="ARBA" id="ARBA00051245"/>
    </source>
</evidence>
<comment type="catalytic activity">
    <reaction evidence="7 11">
        <text>L-tyrosyl-[protein] + ATP = O-phospho-L-tyrosyl-[protein] + ADP + H(+)</text>
        <dbReference type="Rhea" id="RHEA:10596"/>
        <dbReference type="Rhea" id="RHEA-COMP:10136"/>
        <dbReference type="Rhea" id="RHEA-COMP:20101"/>
        <dbReference type="ChEBI" id="CHEBI:15378"/>
        <dbReference type="ChEBI" id="CHEBI:30616"/>
        <dbReference type="ChEBI" id="CHEBI:46858"/>
        <dbReference type="ChEBI" id="CHEBI:61978"/>
        <dbReference type="ChEBI" id="CHEBI:456216"/>
        <dbReference type="EC" id="2.7.10.2"/>
    </reaction>
</comment>
<evidence type="ECO:0000256" key="3">
    <source>
        <dbReference type="ARBA" id="ARBA00022741"/>
    </source>
</evidence>
<dbReference type="InterPro" id="IPR036770">
    <property type="entry name" value="Ankyrin_rpt-contain_sf"/>
</dbReference>
<dbReference type="InterPro" id="IPR000719">
    <property type="entry name" value="Prot_kinase_dom"/>
</dbReference>
<dbReference type="InterPro" id="IPR011009">
    <property type="entry name" value="Kinase-like_dom_sf"/>
</dbReference>
<evidence type="ECO:0000256" key="8">
    <source>
        <dbReference type="PROSITE-ProRule" id="PRU00023"/>
    </source>
</evidence>
<dbReference type="InterPro" id="IPR050198">
    <property type="entry name" value="Non-receptor_tyrosine_kinases"/>
</dbReference>
<keyword evidence="1" id="KW-0597">Phosphoprotein</keyword>